<gene>
    <name evidence="2" type="ORF">LCGC14_0014020</name>
</gene>
<reference evidence="2" key="1">
    <citation type="journal article" date="2015" name="Nature">
        <title>Complex archaea that bridge the gap between prokaryotes and eukaryotes.</title>
        <authorList>
            <person name="Spang A."/>
            <person name="Saw J.H."/>
            <person name="Jorgensen S.L."/>
            <person name="Zaremba-Niedzwiedzka K."/>
            <person name="Martijn J."/>
            <person name="Lind A.E."/>
            <person name="van Eijk R."/>
            <person name="Schleper C."/>
            <person name="Guy L."/>
            <person name="Ettema T.J."/>
        </authorList>
    </citation>
    <scope>NUCLEOTIDE SEQUENCE</scope>
</reference>
<dbReference type="PANTHER" id="PTHR40572">
    <property type="entry name" value="PROTEIN BAX"/>
    <property type="match status" value="1"/>
</dbReference>
<dbReference type="InterPro" id="IPR002901">
    <property type="entry name" value="MGlyc_endo_b_GlcNAc-like_dom"/>
</dbReference>
<feature type="domain" description="Mannosyl-glycoprotein endo-beta-N-acetylglucosamidase-like" evidence="1">
    <location>
        <begin position="139"/>
        <end position="271"/>
    </location>
</feature>
<evidence type="ECO:0000313" key="2">
    <source>
        <dbReference type="EMBL" id="KKO11898.1"/>
    </source>
</evidence>
<organism evidence="2">
    <name type="scientific">marine sediment metagenome</name>
    <dbReference type="NCBI Taxonomy" id="412755"/>
    <lineage>
        <taxon>unclassified sequences</taxon>
        <taxon>metagenomes</taxon>
        <taxon>ecological metagenomes</taxon>
    </lineage>
</organism>
<accession>A0A0F9WHC0</accession>
<dbReference type="Gene3D" id="1.10.530.10">
    <property type="match status" value="1"/>
</dbReference>
<dbReference type="GO" id="GO:0004040">
    <property type="term" value="F:amidase activity"/>
    <property type="evidence" value="ECO:0007669"/>
    <property type="project" value="InterPro"/>
</dbReference>
<evidence type="ECO:0000259" key="1">
    <source>
        <dbReference type="Pfam" id="PF01832"/>
    </source>
</evidence>
<dbReference type="Pfam" id="PF01832">
    <property type="entry name" value="Glucosaminidase"/>
    <property type="match status" value="1"/>
</dbReference>
<name>A0A0F9WHC0_9ZZZZ</name>
<dbReference type="EMBL" id="LAZR01000002">
    <property type="protein sequence ID" value="KKO11898.1"/>
    <property type="molecule type" value="Genomic_DNA"/>
</dbReference>
<sequence length="279" mass="31899">MLDLLRHPRLPVLLRTGTIAAVAVFTLTAYAQYRQTSVITHELVLQPQPRPVQTDTVVLLPDFEAVADTDTRKEAFFAFLHSYIEEENERVSETRSRLLQLAEIVRAGEPLSKVERAELNEIVAEYRLDDVELSDRTLVRELLRRVDIVPMSLVMAQAATESGWGTSRFAREGNNIFGQWCFNEGCGLVPERRRSDASHEVRSFGSVQGSVRAYLRNLNTHESYAEMREMRADMRAEARPLDSMILARGLTRYSERGMAYVSELQDIIRVNRLHAFDRS</sequence>
<dbReference type="AlphaFoldDB" id="A0A0F9WHC0"/>
<dbReference type="PANTHER" id="PTHR40572:SF1">
    <property type="entry name" value="PROTEIN BAX"/>
    <property type="match status" value="1"/>
</dbReference>
<protein>
    <recommendedName>
        <fullName evidence="1">Mannosyl-glycoprotein endo-beta-N-acetylglucosamidase-like domain-containing protein</fullName>
    </recommendedName>
</protein>
<dbReference type="InterPro" id="IPR053195">
    <property type="entry name" value="Bax-like"/>
</dbReference>
<comment type="caution">
    <text evidence="2">The sequence shown here is derived from an EMBL/GenBank/DDBJ whole genome shotgun (WGS) entry which is preliminary data.</text>
</comment>
<proteinExistence type="predicted"/>